<comment type="function">
    <text evidence="10">Catalyzes the addition and repair of the essential 3'-terminal CCA sequence in tRNAs without using a nucleic acid template. Adds these three nucleotides in the order of C, C, and A to the tRNA nucleotide-73, using CTP and ATP as substrates and producing inorganic pyrophosphate. tRNA 3'-terminal CCA addition is required both for tRNA processing and repair. Also involved in tRNA surveillance by mediating tandem CCA addition to generate a CCACCA at the 3' terminus of unstable tRNAs. While stable tRNAs receive only 3'-terminal CCA, unstable tRNAs are marked with CCACCA and rapidly degraded.</text>
</comment>
<feature type="binding site" evidence="10">
    <location>
        <position position="23"/>
    </location>
    <ligand>
        <name>Mg(2+)</name>
        <dbReference type="ChEBI" id="CHEBI:18420"/>
    </ligand>
</feature>
<feature type="binding site" evidence="10">
    <location>
        <position position="137"/>
    </location>
    <ligand>
        <name>ATP</name>
        <dbReference type="ChEBI" id="CHEBI:30616"/>
    </ligand>
</feature>
<feature type="binding site" evidence="10">
    <location>
        <position position="140"/>
    </location>
    <ligand>
        <name>ATP</name>
        <dbReference type="ChEBI" id="CHEBI:30616"/>
    </ligand>
</feature>
<dbReference type="SUPFAM" id="SSF81301">
    <property type="entry name" value="Nucleotidyltransferase"/>
    <property type="match status" value="1"/>
</dbReference>
<dbReference type="RefSeq" id="WP_062151289.1">
    <property type="nucleotide sequence ID" value="NZ_CP012373.2"/>
</dbReference>
<dbReference type="PIRSF" id="PIRSF000813">
    <property type="entry name" value="CCA_bact"/>
    <property type="match status" value="1"/>
</dbReference>
<dbReference type="InterPro" id="IPR032828">
    <property type="entry name" value="PolyA_RNA-bd"/>
</dbReference>
<evidence type="ECO:0000256" key="6">
    <source>
        <dbReference type="ARBA" id="ARBA00022800"/>
    </source>
</evidence>
<keyword evidence="9 10" id="KW-0694">RNA-binding</keyword>
<dbReference type="STRING" id="288004.AL038_07615"/>
<keyword evidence="2 10" id="KW-0819">tRNA processing</keyword>
<gene>
    <name evidence="10" type="primary">cca</name>
    <name evidence="12" type="ORF">BLE401_16700</name>
</gene>
<dbReference type="NCBIfam" id="NF008137">
    <property type="entry name" value="PRK10885.1"/>
    <property type="match status" value="1"/>
</dbReference>
<evidence type="ECO:0000256" key="4">
    <source>
        <dbReference type="ARBA" id="ARBA00022723"/>
    </source>
</evidence>
<evidence type="ECO:0000256" key="1">
    <source>
        <dbReference type="ARBA" id="ARBA00022679"/>
    </source>
</evidence>
<evidence type="ECO:0000256" key="5">
    <source>
        <dbReference type="ARBA" id="ARBA00022741"/>
    </source>
</evidence>
<dbReference type="EC" id="2.7.7.72" evidence="10"/>
<evidence type="ECO:0000313" key="12">
    <source>
        <dbReference type="EMBL" id="AUI70176.1"/>
    </source>
</evidence>
<dbReference type="EMBL" id="CP018889">
    <property type="protein sequence ID" value="AUI70176.1"/>
    <property type="molecule type" value="Genomic_DNA"/>
</dbReference>
<feature type="binding site" evidence="10">
    <location>
        <position position="21"/>
    </location>
    <ligand>
        <name>Mg(2+)</name>
        <dbReference type="ChEBI" id="CHEBI:18420"/>
    </ligand>
</feature>
<proteinExistence type="inferred from homology"/>
<dbReference type="GO" id="GO:0001680">
    <property type="term" value="P:tRNA 3'-terminal CCA addition"/>
    <property type="evidence" value="ECO:0007669"/>
    <property type="project" value="UniProtKB-UniRule"/>
</dbReference>
<dbReference type="GO" id="GO:0042245">
    <property type="term" value="P:RNA repair"/>
    <property type="evidence" value="ECO:0007669"/>
    <property type="project" value="UniProtKB-KW"/>
</dbReference>
<dbReference type="InterPro" id="IPR012006">
    <property type="entry name" value="CCA_bact"/>
</dbReference>
<feature type="binding site" evidence="10">
    <location>
        <position position="8"/>
    </location>
    <ligand>
        <name>ATP</name>
        <dbReference type="ChEBI" id="CHEBI:30616"/>
    </ligand>
</feature>
<evidence type="ECO:0000256" key="10">
    <source>
        <dbReference type="HAMAP-Rule" id="MF_01261"/>
    </source>
</evidence>
<feature type="binding site" evidence="10">
    <location>
        <position position="137"/>
    </location>
    <ligand>
        <name>CTP</name>
        <dbReference type="ChEBI" id="CHEBI:37563"/>
    </ligand>
</feature>
<dbReference type="Pfam" id="PF12627">
    <property type="entry name" value="PolyA_pol_RNAbd"/>
    <property type="match status" value="1"/>
</dbReference>
<name>A0A2N9YIY6_9GAMM</name>
<keyword evidence="5 10" id="KW-0547">Nucleotide-binding</keyword>
<evidence type="ECO:0000313" key="13">
    <source>
        <dbReference type="Proteomes" id="UP000234271"/>
    </source>
</evidence>
<keyword evidence="10" id="KW-0533">Nickel</keyword>
<feature type="binding site" evidence="10">
    <location>
        <position position="91"/>
    </location>
    <ligand>
        <name>CTP</name>
        <dbReference type="ChEBI" id="CHEBI:37563"/>
    </ligand>
</feature>
<dbReference type="GO" id="GO:0005524">
    <property type="term" value="F:ATP binding"/>
    <property type="evidence" value="ECO:0007669"/>
    <property type="project" value="UniProtKB-UniRule"/>
</dbReference>
<evidence type="ECO:0000256" key="3">
    <source>
        <dbReference type="ARBA" id="ARBA00022695"/>
    </source>
</evidence>
<protein>
    <recommendedName>
        <fullName evidence="10">Multifunctional CCA protein</fullName>
    </recommendedName>
    <domain>
        <recommendedName>
            <fullName evidence="10">CCA-adding enzyme</fullName>
            <ecNumber evidence="10">2.7.7.72</ecNumber>
        </recommendedName>
        <alternativeName>
            <fullName evidence="10">CCA tRNA nucleotidyltransferase</fullName>
        </alternativeName>
        <alternativeName>
            <fullName evidence="10">tRNA CCA-pyrophosphorylase</fullName>
        </alternativeName>
        <alternativeName>
            <fullName evidence="10">tRNA adenylyl-/cytidylyl-transferase</fullName>
        </alternativeName>
        <alternativeName>
            <fullName evidence="10">tRNA nucleotidyltransferase</fullName>
        </alternativeName>
        <alternativeName>
            <fullName evidence="10">tRNA-NT</fullName>
        </alternativeName>
    </domain>
    <domain>
        <recommendedName>
            <fullName evidence="10">2'-nucleotidase</fullName>
            <ecNumber evidence="10">3.1.3.-</ecNumber>
        </recommendedName>
    </domain>
    <domain>
        <recommendedName>
            <fullName evidence="10">2',3'-cyclic phosphodiesterase</fullName>
            <ecNumber evidence="10">3.1.4.-</ecNumber>
        </recommendedName>
    </domain>
    <domain>
        <recommendedName>
            <fullName evidence="10">Phosphatase</fullName>
        </recommendedName>
    </domain>
</protein>
<dbReference type="OrthoDB" id="9805698at2"/>
<dbReference type="InterPro" id="IPR050124">
    <property type="entry name" value="tRNA_CCA-adding_enzyme"/>
</dbReference>
<dbReference type="Pfam" id="PF01743">
    <property type="entry name" value="PolyA_pol"/>
    <property type="match status" value="1"/>
</dbReference>
<dbReference type="SUPFAM" id="SSF81891">
    <property type="entry name" value="Poly A polymerase C-terminal region-like"/>
    <property type="match status" value="1"/>
</dbReference>
<dbReference type="InterPro" id="IPR006674">
    <property type="entry name" value="HD_domain"/>
</dbReference>
<keyword evidence="4 10" id="KW-0479">Metal-binding</keyword>
<dbReference type="EC" id="3.1.4.-" evidence="10"/>
<keyword evidence="13" id="KW-1185">Reference proteome</keyword>
<dbReference type="KEGG" id="blep:AL038_07615"/>
<dbReference type="Proteomes" id="UP000234271">
    <property type="component" value="Chromosome"/>
</dbReference>
<comment type="catalytic activity">
    <reaction evidence="10">
        <text>a tRNA with a 3' CCA end + 2 CTP + ATP = a tRNA with a 3' CCACCA end + 3 diphosphate</text>
        <dbReference type="Rhea" id="RHEA:76235"/>
        <dbReference type="Rhea" id="RHEA-COMP:10468"/>
        <dbReference type="Rhea" id="RHEA-COMP:18655"/>
        <dbReference type="ChEBI" id="CHEBI:30616"/>
        <dbReference type="ChEBI" id="CHEBI:33019"/>
        <dbReference type="ChEBI" id="CHEBI:37563"/>
        <dbReference type="ChEBI" id="CHEBI:83071"/>
        <dbReference type="ChEBI" id="CHEBI:195187"/>
    </reaction>
</comment>
<comment type="similarity">
    <text evidence="10">Belongs to the tRNA nucleotidyltransferase/poly(A) polymerase family. Bacterial CCA-adding enzyme type 1 subfamily.</text>
</comment>
<feature type="binding site" evidence="10">
    <location>
        <position position="8"/>
    </location>
    <ligand>
        <name>CTP</name>
        <dbReference type="ChEBI" id="CHEBI:37563"/>
    </ligand>
</feature>
<dbReference type="GO" id="GO:0004112">
    <property type="term" value="F:cyclic-nucleotide phosphodiesterase activity"/>
    <property type="evidence" value="ECO:0007669"/>
    <property type="project" value="UniProtKB-UniRule"/>
</dbReference>
<dbReference type="PANTHER" id="PTHR47545:SF1">
    <property type="entry name" value="MULTIFUNCTIONAL CCA PROTEIN"/>
    <property type="match status" value="1"/>
</dbReference>
<dbReference type="AlphaFoldDB" id="A0A2N9YIY6"/>
<dbReference type="InterPro" id="IPR002646">
    <property type="entry name" value="PolA_pol_head_dom"/>
</dbReference>
<keyword evidence="7 10" id="KW-0067">ATP-binding</keyword>
<keyword evidence="8 10" id="KW-0460">Magnesium</keyword>
<dbReference type="GO" id="GO:0016791">
    <property type="term" value="F:phosphatase activity"/>
    <property type="evidence" value="ECO:0007669"/>
    <property type="project" value="UniProtKB-UniRule"/>
</dbReference>
<keyword evidence="6 10" id="KW-0692">RNA repair</keyword>
<reference evidence="13" key="1">
    <citation type="submission" date="2016-12" db="EMBL/GenBank/DDBJ databases">
        <title>Complete Genome Sequence of Beggiatoa leptomitiformis D-401.</title>
        <authorList>
            <person name="Fomenkov A."/>
            <person name="Vincze T."/>
            <person name="Grabovich M."/>
            <person name="Anton B.P."/>
            <person name="Dubinina G."/>
            <person name="Orlova M."/>
            <person name="Belousova E."/>
            <person name="Roberts R.J."/>
        </authorList>
    </citation>
    <scope>NUCLEOTIDE SEQUENCE [LARGE SCALE GENOMIC DNA]</scope>
    <source>
        <strain evidence="13">D-401</strain>
    </source>
</reference>
<evidence type="ECO:0000259" key="11">
    <source>
        <dbReference type="PROSITE" id="PS51831"/>
    </source>
</evidence>
<comment type="subunit">
    <text evidence="10">Monomer. Can also form homodimers and oligomers.</text>
</comment>
<organism evidence="12 13">
    <name type="scientific">Beggiatoa leptomitoformis</name>
    <dbReference type="NCBI Taxonomy" id="288004"/>
    <lineage>
        <taxon>Bacteria</taxon>
        <taxon>Pseudomonadati</taxon>
        <taxon>Pseudomonadota</taxon>
        <taxon>Gammaproteobacteria</taxon>
        <taxon>Thiotrichales</taxon>
        <taxon>Thiotrichaceae</taxon>
        <taxon>Beggiatoa</taxon>
    </lineage>
</organism>
<feature type="binding site" evidence="10">
    <location>
        <position position="11"/>
    </location>
    <ligand>
        <name>CTP</name>
        <dbReference type="ChEBI" id="CHEBI:37563"/>
    </ligand>
</feature>
<feature type="binding site" evidence="10">
    <location>
        <position position="140"/>
    </location>
    <ligand>
        <name>CTP</name>
        <dbReference type="ChEBI" id="CHEBI:37563"/>
    </ligand>
</feature>
<evidence type="ECO:0000256" key="2">
    <source>
        <dbReference type="ARBA" id="ARBA00022694"/>
    </source>
</evidence>
<dbReference type="GO" id="GO:0000287">
    <property type="term" value="F:magnesium ion binding"/>
    <property type="evidence" value="ECO:0007669"/>
    <property type="project" value="UniProtKB-UniRule"/>
</dbReference>
<feature type="binding site" evidence="10">
    <location>
        <position position="91"/>
    </location>
    <ligand>
        <name>ATP</name>
        <dbReference type="ChEBI" id="CHEBI:30616"/>
    </ligand>
</feature>
<dbReference type="PROSITE" id="PS51831">
    <property type="entry name" value="HD"/>
    <property type="match status" value="1"/>
</dbReference>
<dbReference type="HAMAP" id="MF_01262">
    <property type="entry name" value="CCA_bact_type2"/>
    <property type="match status" value="1"/>
</dbReference>
<dbReference type="EC" id="3.1.3.-" evidence="10"/>
<dbReference type="GO" id="GO:0000049">
    <property type="term" value="F:tRNA binding"/>
    <property type="evidence" value="ECO:0007669"/>
    <property type="project" value="UniProtKB-UniRule"/>
</dbReference>
<feature type="binding site" evidence="10">
    <location>
        <position position="11"/>
    </location>
    <ligand>
        <name>ATP</name>
        <dbReference type="ChEBI" id="CHEBI:30616"/>
    </ligand>
</feature>
<comment type="cofactor">
    <cofactor evidence="10">
        <name>Ni(2+)</name>
        <dbReference type="ChEBI" id="CHEBI:49786"/>
    </cofactor>
    <text evidence="10">Nickel for phosphatase activity.</text>
</comment>
<dbReference type="GO" id="GO:0004810">
    <property type="term" value="F:CCA tRNA nucleotidyltransferase activity"/>
    <property type="evidence" value="ECO:0007669"/>
    <property type="project" value="UniProtKB-UniRule"/>
</dbReference>
<dbReference type="PANTHER" id="PTHR47545">
    <property type="entry name" value="MULTIFUNCTIONAL CCA PROTEIN"/>
    <property type="match status" value="1"/>
</dbReference>
<comment type="domain">
    <text evidence="10">Comprises two domains: an N-terminal domain containing the nucleotidyltransferase activity and a C-terminal HD domain associated with both phosphodiesterase and phosphatase activities.</text>
</comment>
<feature type="domain" description="HD" evidence="11">
    <location>
        <begin position="225"/>
        <end position="326"/>
    </location>
</feature>
<dbReference type="HAMAP" id="MF_01261">
    <property type="entry name" value="CCA_bact_type1"/>
    <property type="match status" value="1"/>
</dbReference>
<dbReference type="Gene3D" id="3.30.460.10">
    <property type="entry name" value="Beta Polymerase, domain 2"/>
    <property type="match status" value="1"/>
</dbReference>
<dbReference type="GO" id="GO:0160016">
    <property type="term" value="F:CCACCA tRNA nucleotidyltransferase activity"/>
    <property type="evidence" value="ECO:0007669"/>
    <property type="project" value="RHEA"/>
</dbReference>
<evidence type="ECO:0000256" key="8">
    <source>
        <dbReference type="ARBA" id="ARBA00022842"/>
    </source>
</evidence>
<sequence length="412" mass="46309">MDIYQVGGAVRDKLLNRPVKDHDWVVVGASPEQLQQLGYTQVGRDFPVFLHPETKEEYALARTERKTGKGYTGFDVHASPDVTLEDDLQRRDLTINAIAQDHKGQLYDPFNGQADLALGLLRHISPAFVEDPVRILRVARFAARFGFTVAEETQHLMQTMVENGEVDALVPERVWQETQKALTEENPQRFFQVLRECGALARIFPAIDKLFGVPQPEKYHPEIDTGIHTLLSLQAARRLTNEPSVLFAAVTHDLGKGVTAPEILPHHYGHEGAGVPLIEKLCTQYHVPTDYRELAVLVARYHTHCHQVTALKAKTLLETLQALDAFRRPQRFKHFLLACEADAKGRTGMEDIAYPQAEIFQQAFIAAKNVSVQTIIAEGITGAAISEELKRRQLSAIRQWKKESATLTMEDN</sequence>
<keyword evidence="3 10" id="KW-0548">Nucleotidyltransferase</keyword>
<comment type="miscellaneous">
    <text evidence="10">A single active site specifically recognizes both ATP and CTP and is responsible for their addition.</text>
</comment>
<dbReference type="CDD" id="cd05398">
    <property type="entry name" value="NT_ClassII-CCAase"/>
    <property type="match status" value="1"/>
</dbReference>
<comment type="catalytic activity">
    <reaction evidence="10">
        <text>a tRNA precursor + 2 CTP + ATP = a tRNA with a 3' CCA end + 3 diphosphate</text>
        <dbReference type="Rhea" id="RHEA:14433"/>
        <dbReference type="Rhea" id="RHEA-COMP:10465"/>
        <dbReference type="Rhea" id="RHEA-COMP:10468"/>
        <dbReference type="ChEBI" id="CHEBI:30616"/>
        <dbReference type="ChEBI" id="CHEBI:33019"/>
        <dbReference type="ChEBI" id="CHEBI:37563"/>
        <dbReference type="ChEBI" id="CHEBI:74896"/>
        <dbReference type="ChEBI" id="CHEBI:83071"/>
        <dbReference type="EC" id="2.7.7.72"/>
    </reaction>
</comment>
<keyword evidence="1 10" id="KW-0808">Transferase</keyword>
<keyword evidence="10 12" id="KW-0378">Hydrolase</keyword>
<dbReference type="InterPro" id="IPR043519">
    <property type="entry name" value="NT_sf"/>
</dbReference>
<accession>A0A2N9YIY6</accession>
<dbReference type="Gene3D" id="1.10.3090.10">
    <property type="entry name" value="cca-adding enzyme, domain 2"/>
    <property type="match status" value="1"/>
</dbReference>
<keyword evidence="10" id="KW-0511">Multifunctional enzyme</keyword>
<evidence type="ECO:0000256" key="7">
    <source>
        <dbReference type="ARBA" id="ARBA00022840"/>
    </source>
</evidence>
<evidence type="ECO:0000256" key="9">
    <source>
        <dbReference type="ARBA" id="ARBA00022884"/>
    </source>
</evidence>
<comment type="cofactor">
    <cofactor evidence="10">
        <name>Mg(2+)</name>
        <dbReference type="ChEBI" id="CHEBI:18420"/>
    </cofactor>
    <text evidence="10">Magnesium is required for nucleotidyltransferase activity.</text>
</comment>
<dbReference type="Pfam" id="PF01966">
    <property type="entry name" value="HD"/>
    <property type="match status" value="1"/>
</dbReference>